<feature type="compositionally biased region" description="Basic and acidic residues" evidence="2">
    <location>
        <begin position="301"/>
        <end position="331"/>
    </location>
</feature>
<keyword evidence="1" id="KW-0479">Metal-binding</keyword>
<keyword evidence="5" id="KW-1185">Reference proteome</keyword>
<evidence type="ECO:0000259" key="3">
    <source>
        <dbReference type="PROSITE" id="PS50158"/>
    </source>
</evidence>
<dbReference type="InterPro" id="IPR036875">
    <property type="entry name" value="Znf_CCHC_sf"/>
</dbReference>
<feature type="region of interest" description="Disordered" evidence="2">
    <location>
        <begin position="272"/>
        <end position="337"/>
    </location>
</feature>
<dbReference type="AlphaFoldDB" id="A0ABD1Q4U4"/>
<proteinExistence type="predicted"/>
<feature type="region of interest" description="Disordered" evidence="2">
    <location>
        <begin position="215"/>
        <end position="234"/>
    </location>
</feature>
<dbReference type="SUPFAM" id="SSF57756">
    <property type="entry name" value="Retrovirus zinc finger-like domains"/>
    <property type="match status" value="1"/>
</dbReference>
<dbReference type="Proteomes" id="UP001604336">
    <property type="component" value="Unassembled WGS sequence"/>
</dbReference>
<dbReference type="PROSITE" id="PS50158">
    <property type="entry name" value="ZF_CCHC"/>
    <property type="match status" value="1"/>
</dbReference>
<dbReference type="InterPro" id="IPR004343">
    <property type="entry name" value="Plus-3_dom"/>
</dbReference>
<reference evidence="5" key="1">
    <citation type="submission" date="2024-07" db="EMBL/GenBank/DDBJ databases">
        <title>Two chromosome-level genome assemblies of Korean endemic species Abeliophyllum distichum and Forsythia ovata (Oleaceae).</title>
        <authorList>
            <person name="Jang H."/>
        </authorList>
    </citation>
    <scope>NUCLEOTIDE SEQUENCE [LARGE SCALE GENOMIC DNA]</scope>
</reference>
<feature type="domain" description="CCHC-type" evidence="3">
    <location>
        <begin position="702"/>
        <end position="717"/>
    </location>
</feature>
<evidence type="ECO:0000256" key="2">
    <source>
        <dbReference type="SAM" id="MobiDB-lite"/>
    </source>
</evidence>
<accession>A0ABD1Q4U4</accession>
<comment type="caution">
    <text evidence="4">The sequence shown here is derived from an EMBL/GenBank/DDBJ whole genome shotgun (WGS) entry which is preliminary data.</text>
</comment>
<feature type="region of interest" description="Disordered" evidence="2">
    <location>
        <begin position="993"/>
        <end position="1025"/>
    </location>
</feature>
<dbReference type="Gene3D" id="3.90.70.200">
    <property type="entry name" value="Plus-3 domain"/>
    <property type="match status" value="1"/>
</dbReference>
<feature type="compositionally biased region" description="Basic and acidic residues" evidence="2">
    <location>
        <begin position="272"/>
        <end position="294"/>
    </location>
</feature>
<dbReference type="PANTHER" id="PTHR38940:SF4">
    <property type="entry name" value="OS01G0775100 PROTEIN"/>
    <property type="match status" value="1"/>
</dbReference>
<evidence type="ECO:0000313" key="4">
    <source>
        <dbReference type="EMBL" id="KAL2469781.1"/>
    </source>
</evidence>
<dbReference type="SMART" id="SM00719">
    <property type="entry name" value="Plus3"/>
    <property type="match status" value="1"/>
</dbReference>
<keyword evidence="1" id="KW-0862">Zinc</keyword>
<feature type="region of interest" description="Disordered" evidence="2">
    <location>
        <begin position="550"/>
        <end position="569"/>
    </location>
</feature>
<evidence type="ECO:0000313" key="5">
    <source>
        <dbReference type="Proteomes" id="UP001604336"/>
    </source>
</evidence>
<feature type="compositionally biased region" description="Polar residues" evidence="2">
    <location>
        <begin position="220"/>
        <end position="234"/>
    </location>
</feature>
<name>A0ABD1Q4U4_9LAMI</name>
<dbReference type="InterPro" id="IPR036128">
    <property type="entry name" value="Plus3-like_sf"/>
</dbReference>
<gene>
    <name evidence="4" type="ORF">Adt_37917</name>
</gene>
<dbReference type="EMBL" id="JBFOLK010000012">
    <property type="protein sequence ID" value="KAL2469781.1"/>
    <property type="molecule type" value="Genomic_DNA"/>
</dbReference>
<dbReference type="Gene3D" id="4.10.60.10">
    <property type="entry name" value="Zinc finger, CCHC-type"/>
    <property type="match status" value="1"/>
</dbReference>
<evidence type="ECO:0000256" key="1">
    <source>
        <dbReference type="PROSITE-ProRule" id="PRU00047"/>
    </source>
</evidence>
<dbReference type="PANTHER" id="PTHR38940">
    <property type="entry name" value="PLUS3 DOMAIN-CONTAINING PROTEIN"/>
    <property type="match status" value="1"/>
</dbReference>
<organism evidence="4 5">
    <name type="scientific">Abeliophyllum distichum</name>
    <dbReference type="NCBI Taxonomy" id="126358"/>
    <lineage>
        <taxon>Eukaryota</taxon>
        <taxon>Viridiplantae</taxon>
        <taxon>Streptophyta</taxon>
        <taxon>Embryophyta</taxon>
        <taxon>Tracheophyta</taxon>
        <taxon>Spermatophyta</taxon>
        <taxon>Magnoliopsida</taxon>
        <taxon>eudicotyledons</taxon>
        <taxon>Gunneridae</taxon>
        <taxon>Pentapetalae</taxon>
        <taxon>asterids</taxon>
        <taxon>lamiids</taxon>
        <taxon>Lamiales</taxon>
        <taxon>Oleaceae</taxon>
        <taxon>Forsythieae</taxon>
        <taxon>Abeliophyllum</taxon>
    </lineage>
</organism>
<dbReference type="SUPFAM" id="SSF159042">
    <property type="entry name" value="Plus3-like"/>
    <property type="match status" value="1"/>
</dbReference>
<dbReference type="GO" id="GO:0008270">
    <property type="term" value="F:zinc ion binding"/>
    <property type="evidence" value="ECO:0007669"/>
    <property type="project" value="UniProtKB-KW"/>
</dbReference>
<keyword evidence="1" id="KW-0863">Zinc-finger</keyword>
<protein>
    <submittedName>
        <fullName evidence="4">Zinc knuckle (CCHC-type) family protein</fullName>
    </submittedName>
</protein>
<sequence length="1025" mass="112861">MNTNDEDVDLGLDLGSTSTHIRSRLNSSSGAGVNANLSGDTAFAASDPLSELVWLPHKGLSLKCADSSSADKKPFLSWNVGPSSKVLSPSSIIRSLGPKDDSVINVGRSSVSQTLLNADSKVDDRATSASPLRSSHIPMLDGNCGHYEEQDVLMRGNGDCKSDMPISGQYASHIIRKTCSNQNGRTENIASGNEIMHLDVAIGSEPRLAKLSESLLGSPPNIQSAQKPDNEVTSATREVNMDNIKMLDLIGAPPLGKLECTAENDLYHPTAKEARTSSEERLPRCNSLSEEKSPTRSRIRLYQEKGKEKVLSDGDDNGRSTDDDEDRHESAESCNSAGLFSKGIKRSKCDQELMVESKRMKKQNQGTHASTYIVNHDSSFMNWISNMVKGVQHFNKEEGSSLALTLAHSNNFDHQETITLDKTHDSKSQNMGFQAMFQSLYCSNTKIPYSGLLKENYSIGESKDHMVADETFLENRTRSCNADKDMSCKHNAISNEEVNLPISRNIVGLSIDVSCETNTAGNKASHDWAMERERDAISSSGSLCKQVGSTAENTSLNTPLEGKATSTMPHKSNPLASLWITRLSVKTPELENCNRSTDQVLGCSTDCTRVNPNTQTGAAIDTQISATFPIYRESYKEMKNFAASGEASVSIKSINKLNPILPPPKFESSEAMACVFARRLDALRHITPSEKTKSSTCTSTPCFFCGKIGHNLHECPEVTETEFKDLTRNISLFDRVEESRCFCIRCSQLDHWAITCPLSSSSGHCQLEQSASFINHSSRHLMFCSGKEKFSSYLGREEDLSLGREEDLSQMAIDQKAHSFRKLCSDYAPSNQSLDVKEFLGKRIYEVKKKIPSNSENNIKEDQSSPLCKVLSLQNEDAPVEMFHAIRKLRLSRVDILRCMNSPISQLHLNGFFLRLRLGKWTDQLNKDESRPAELGGTGYYVACITGAQRENLGSSSKSSIFADVEGIKLSVESQYVSNHDFSEVRSPIPQLSNCPASNGDLHSKNRSGLPRSRTDKSGFLGVFD</sequence>
<dbReference type="InterPro" id="IPR001878">
    <property type="entry name" value="Znf_CCHC"/>
</dbReference>
<dbReference type="SMART" id="SM00343">
    <property type="entry name" value="ZnF_C2HC"/>
    <property type="match status" value="2"/>
</dbReference>